<dbReference type="InterPro" id="IPR047324">
    <property type="entry name" value="LbH_gamma_CA-like"/>
</dbReference>
<dbReference type="AlphaFoldDB" id="A0A7S0HBN1"/>
<reference evidence="1" key="1">
    <citation type="submission" date="2021-01" db="EMBL/GenBank/DDBJ databases">
        <authorList>
            <person name="Corre E."/>
            <person name="Pelletier E."/>
            <person name="Niang G."/>
            <person name="Scheremetjew M."/>
            <person name="Finn R."/>
            <person name="Kale V."/>
            <person name="Holt S."/>
            <person name="Cochrane G."/>
            <person name="Meng A."/>
            <person name="Brown T."/>
            <person name="Cohen L."/>
        </authorList>
    </citation>
    <scope>NUCLEOTIDE SEQUENCE</scope>
    <source>
        <strain evidence="1">CCMP325</strain>
    </source>
</reference>
<evidence type="ECO:0008006" key="2">
    <source>
        <dbReference type="Google" id="ProtNLM"/>
    </source>
</evidence>
<dbReference type="PANTHER" id="PTHR13061">
    <property type="entry name" value="DYNACTIN SUBUNIT P25"/>
    <property type="match status" value="1"/>
</dbReference>
<accession>A0A7S0HBN1</accession>
<dbReference type="CDD" id="cd04645">
    <property type="entry name" value="LbH_gamma_CA_like"/>
    <property type="match status" value="1"/>
</dbReference>
<dbReference type="InterPro" id="IPR050484">
    <property type="entry name" value="Transf_Hexapept/Carb_Anhydrase"/>
</dbReference>
<dbReference type="InterPro" id="IPR011004">
    <property type="entry name" value="Trimer_LpxA-like_sf"/>
</dbReference>
<dbReference type="Pfam" id="PF00132">
    <property type="entry name" value="Hexapep"/>
    <property type="match status" value="1"/>
</dbReference>
<proteinExistence type="predicted"/>
<sequence>MVKDKMMRNFALVGLSSSKRCIALKSKLLPLRSMAVYSLGNDCPSLDKGAWVAPNAAVIGKVKMEQGSSVWFAATLRGDNELIHVGKNSNIQDGCVVHTDLGYPVSIGERVTVGHMAMLHGCEIGDDSLIGISSTVLNGAKVGKGCLIGAHALVLENTVIPDGSLVLGSPAKVVKQLSPEQREAMKHGASTYTNKAMEFEKDLKRVD</sequence>
<name>A0A7S0HBN1_9CRYP</name>
<gene>
    <name evidence="1" type="ORF">HPHI1048_LOCUS3795</name>
</gene>
<protein>
    <recommendedName>
        <fullName evidence="2">Carbonic anhydrase</fullName>
    </recommendedName>
</protein>
<dbReference type="InterPro" id="IPR001451">
    <property type="entry name" value="Hexapep"/>
</dbReference>
<dbReference type="Gene3D" id="2.160.10.10">
    <property type="entry name" value="Hexapeptide repeat proteins"/>
    <property type="match status" value="1"/>
</dbReference>
<dbReference type="PANTHER" id="PTHR13061:SF29">
    <property type="entry name" value="GAMMA CARBONIC ANHYDRASE-LIKE 1, MITOCHONDRIAL-RELATED"/>
    <property type="match status" value="1"/>
</dbReference>
<dbReference type="SUPFAM" id="SSF51161">
    <property type="entry name" value="Trimeric LpxA-like enzymes"/>
    <property type="match status" value="1"/>
</dbReference>
<evidence type="ECO:0000313" key="1">
    <source>
        <dbReference type="EMBL" id="CAD8471780.1"/>
    </source>
</evidence>
<organism evidence="1">
    <name type="scientific">Hanusia phi</name>
    <dbReference type="NCBI Taxonomy" id="3032"/>
    <lineage>
        <taxon>Eukaryota</taxon>
        <taxon>Cryptophyceae</taxon>
        <taxon>Pyrenomonadales</taxon>
        <taxon>Geminigeraceae</taxon>
        <taxon>Hanusia</taxon>
    </lineage>
</organism>
<dbReference type="EMBL" id="HBEO01005341">
    <property type="protein sequence ID" value="CAD8471780.1"/>
    <property type="molecule type" value="Transcribed_RNA"/>
</dbReference>